<evidence type="ECO:0000256" key="7">
    <source>
        <dbReference type="ARBA" id="ARBA00022833"/>
    </source>
</evidence>
<evidence type="ECO:0000313" key="13">
    <source>
        <dbReference type="Proteomes" id="UP000726737"/>
    </source>
</evidence>
<keyword evidence="6 9" id="KW-0378">Hydrolase</keyword>
<dbReference type="EMBL" id="JAAAJA010000574">
    <property type="protein sequence ID" value="KAG0251699.1"/>
    <property type="molecule type" value="Genomic_DNA"/>
</dbReference>
<evidence type="ECO:0000256" key="8">
    <source>
        <dbReference type="ARBA" id="ARBA00043962"/>
    </source>
</evidence>
<dbReference type="InterPro" id="IPR045175">
    <property type="entry name" value="M28_fam"/>
</dbReference>
<evidence type="ECO:0000256" key="2">
    <source>
        <dbReference type="ARBA" id="ARBA00022438"/>
    </source>
</evidence>
<dbReference type="InterPro" id="IPR007484">
    <property type="entry name" value="Peptidase_M28"/>
</dbReference>
<organism evidence="12 13">
    <name type="scientific">Mortierella polycephala</name>
    <dbReference type="NCBI Taxonomy" id="41804"/>
    <lineage>
        <taxon>Eukaryota</taxon>
        <taxon>Fungi</taxon>
        <taxon>Fungi incertae sedis</taxon>
        <taxon>Mucoromycota</taxon>
        <taxon>Mortierellomycotina</taxon>
        <taxon>Mortierellomycetes</taxon>
        <taxon>Mortierellales</taxon>
        <taxon>Mortierellaceae</taxon>
        <taxon>Mortierella</taxon>
    </lineage>
</organism>
<dbReference type="CDD" id="cd03879">
    <property type="entry name" value="M28_AAP"/>
    <property type="match status" value="1"/>
</dbReference>
<dbReference type="Gene3D" id="3.40.630.10">
    <property type="entry name" value="Zn peptidases"/>
    <property type="match status" value="1"/>
</dbReference>
<dbReference type="GO" id="GO:0006508">
    <property type="term" value="P:proteolysis"/>
    <property type="evidence" value="ECO:0007669"/>
    <property type="project" value="UniProtKB-KW"/>
</dbReference>
<dbReference type="Pfam" id="PF04389">
    <property type="entry name" value="Peptidase_M28"/>
    <property type="match status" value="1"/>
</dbReference>
<dbReference type="InterPro" id="IPR018247">
    <property type="entry name" value="EF_Hand_1_Ca_BS"/>
</dbReference>
<keyword evidence="4 9" id="KW-0479">Metal-binding</keyword>
<keyword evidence="13" id="KW-1185">Reference proteome</keyword>
<dbReference type="GO" id="GO:0008235">
    <property type="term" value="F:metalloexopeptidase activity"/>
    <property type="evidence" value="ECO:0007669"/>
    <property type="project" value="InterPro"/>
</dbReference>
<dbReference type="GO" id="GO:0046872">
    <property type="term" value="F:metal ion binding"/>
    <property type="evidence" value="ECO:0007669"/>
    <property type="project" value="UniProtKB-KW"/>
</dbReference>
<sequence>MVKLYTLALLSLASAVLAAPVDQSESLRLVQTGEDLEPIWTTEKQRMELIMKDVGFMDITDHQEVRAFAAPVKKPLPMAAFHQDKFALYVDKISNTNMQTALTAFTKFNNRYYNAQTGVDSATWLEKQVADLIATSAGKSDSSVRRFSHSFKQFSIIARFEGSNSTLENSPVVIGSHQDSINSRSPTTGRAPGADDDGSGSIGILEVFRALINVGFRPARPVEFHWYAGEEVGLLGSQDIAKSYSNDAVGVLAMLQNDMTAYAGTKYAEHFAIVTDNVDPELTKLVKLYAETYGDIDVRETSCGYGCSDHASWTKYGYRSSFAIEADMSDTNPYIHTDKDDLSLINYDHMKQFAKLALGFAVELGNYRE</sequence>
<keyword evidence="2 12" id="KW-0031">Aminopeptidase</keyword>
<feature type="domain" description="Peptidase M28" evidence="11">
    <location>
        <begin position="156"/>
        <end position="360"/>
    </location>
</feature>
<evidence type="ECO:0000256" key="3">
    <source>
        <dbReference type="ARBA" id="ARBA00022670"/>
    </source>
</evidence>
<reference evidence="12" key="1">
    <citation type="journal article" date="2020" name="Fungal Divers.">
        <title>Resolving the Mortierellaceae phylogeny through synthesis of multi-gene phylogenetics and phylogenomics.</title>
        <authorList>
            <person name="Vandepol N."/>
            <person name="Liber J."/>
            <person name="Desiro A."/>
            <person name="Na H."/>
            <person name="Kennedy M."/>
            <person name="Barry K."/>
            <person name="Grigoriev I.V."/>
            <person name="Miller A.N."/>
            <person name="O'Donnell K."/>
            <person name="Stajich J.E."/>
            <person name="Bonito G."/>
        </authorList>
    </citation>
    <scope>NUCLEOTIDE SEQUENCE</scope>
    <source>
        <strain evidence="12">KOD948</strain>
    </source>
</reference>
<dbReference type="OrthoDB" id="2214at2759"/>
<feature type="signal peptide" evidence="9">
    <location>
        <begin position="1"/>
        <end position="18"/>
    </location>
</feature>
<evidence type="ECO:0000256" key="9">
    <source>
        <dbReference type="RuleBase" id="RU361240"/>
    </source>
</evidence>
<dbReference type="SUPFAM" id="SSF53187">
    <property type="entry name" value="Zn-dependent exopeptidases"/>
    <property type="match status" value="1"/>
</dbReference>
<gene>
    <name evidence="12" type="primary">LAP1_3</name>
    <name evidence="12" type="ORF">BG011_007437</name>
</gene>
<feature type="compositionally biased region" description="Polar residues" evidence="10">
    <location>
        <begin position="177"/>
        <end position="188"/>
    </location>
</feature>
<dbReference type="PROSITE" id="PS00018">
    <property type="entry name" value="EF_HAND_1"/>
    <property type="match status" value="1"/>
</dbReference>
<evidence type="ECO:0000256" key="10">
    <source>
        <dbReference type="SAM" id="MobiDB-lite"/>
    </source>
</evidence>
<comment type="caution">
    <text evidence="12">The sequence shown here is derived from an EMBL/GenBank/DDBJ whole genome shotgun (WGS) entry which is preliminary data.</text>
</comment>
<evidence type="ECO:0000256" key="5">
    <source>
        <dbReference type="ARBA" id="ARBA00022729"/>
    </source>
</evidence>
<keyword evidence="5 9" id="KW-0732">Signal</keyword>
<keyword evidence="7 9" id="KW-0862">Zinc</keyword>
<comment type="similarity">
    <text evidence="8">Belongs to the peptidase M28 family. M28E subfamily.</text>
</comment>
<dbReference type="FunFam" id="3.40.630.10:FF:000042">
    <property type="entry name" value="Peptide hydrolase"/>
    <property type="match status" value="1"/>
</dbReference>
<feature type="chain" id="PRO_5040546416" description="Peptide hydrolase" evidence="9">
    <location>
        <begin position="19"/>
        <end position="369"/>
    </location>
</feature>
<accession>A0A9P6TYA0</accession>
<evidence type="ECO:0000259" key="11">
    <source>
        <dbReference type="Pfam" id="PF04389"/>
    </source>
</evidence>
<dbReference type="PANTHER" id="PTHR12147">
    <property type="entry name" value="METALLOPEPTIDASE M28 FAMILY MEMBER"/>
    <property type="match status" value="1"/>
</dbReference>
<evidence type="ECO:0000256" key="4">
    <source>
        <dbReference type="ARBA" id="ARBA00022723"/>
    </source>
</evidence>
<dbReference type="AlphaFoldDB" id="A0A9P6TYA0"/>
<dbReference type="GO" id="GO:0004177">
    <property type="term" value="F:aminopeptidase activity"/>
    <property type="evidence" value="ECO:0007669"/>
    <property type="project" value="UniProtKB-KW"/>
</dbReference>
<proteinExistence type="inferred from homology"/>
<comment type="cofactor">
    <cofactor evidence="1">
        <name>Zn(2+)</name>
        <dbReference type="ChEBI" id="CHEBI:29105"/>
    </cofactor>
</comment>
<dbReference type="EC" id="3.4.-.-" evidence="9"/>
<protein>
    <recommendedName>
        <fullName evidence="9">Peptide hydrolase</fullName>
        <ecNumber evidence="9">3.4.-.-</ecNumber>
    </recommendedName>
</protein>
<name>A0A9P6TYA0_9FUNG</name>
<dbReference type="PANTHER" id="PTHR12147:SF56">
    <property type="entry name" value="AMINOPEPTIDASE YDR415C-RELATED"/>
    <property type="match status" value="1"/>
</dbReference>
<keyword evidence="3 9" id="KW-0645">Protease</keyword>
<evidence type="ECO:0000256" key="1">
    <source>
        <dbReference type="ARBA" id="ARBA00001947"/>
    </source>
</evidence>
<feature type="region of interest" description="Disordered" evidence="10">
    <location>
        <begin position="176"/>
        <end position="197"/>
    </location>
</feature>
<evidence type="ECO:0000313" key="12">
    <source>
        <dbReference type="EMBL" id="KAG0251699.1"/>
    </source>
</evidence>
<dbReference type="Proteomes" id="UP000726737">
    <property type="component" value="Unassembled WGS sequence"/>
</dbReference>
<evidence type="ECO:0000256" key="6">
    <source>
        <dbReference type="ARBA" id="ARBA00022801"/>
    </source>
</evidence>